<evidence type="ECO:0000313" key="2">
    <source>
        <dbReference type="EMBL" id="QYZ77961.1"/>
    </source>
</evidence>
<keyword evidence="1" id="KW-0472">Membrane</keyword>
<dbReference type="KEGG" id="mfk:E2N92_00225"/>
<protein>
    <submittedName>
        <fullName evidence="2">Uncharacterized protein</fullName>
    </submittedName>
</protein>
<evidence type="ECO:0000256" key="1">
    <source>
        <dbReference type="SAM" id="Phobius"/>
    </source>
</evidence>
<dbReference type="RefSeq" id="WP_220681703.1">
    <property type="nucleotide sequence ID" value="NZ_CP037968.1"/>
</dbReference>
<reference evidence="2" key="2">
    <citation type="submission" date="2019-03" db="EMBL/GenBank/DDBJ databases">
        <authorList>
            <person name="Chen S.-C."/>
            <person name="Wu S.-Y."/>
            <person name="Lai M.-C."/>
        </authorList>
    </citation>
    <scope>NUCLEOTIDE SEQUENCE</scope>
    <source>
        <strain evidence="2">ML15</strain>
    </source>
</reference>
<keyword evidence="1" id="KW-0812">Transmembrane</keyword>
<keyword evidence="3" id="KW-1185">Reference proteome</keyword>
<proteinExistence type="predicted"/>
<feature type="transmembrane region" description="Helical" evidence="1">
    <location>
        <begin position="66"/>
        <end position="92"/>
    </location>
</feature>
<sequence>MKTPGKRTSTLLIAIVLPLAFMAYWLVRMFNISIGPEAIAGAVFIAGVFVAVGLGAVALKKGAKVHWVAVSFVVGAVLCVLIFLGISLSLAWHESVPPLVSYHVSVVGLDGRTGDGSTTILVPLPMKDGEVVIPSSELADRTFDNWTTTMVGTKDGTMLAFQHRQKNLTDIDARFYLYEKDISGTERLPEEYLSPVLEKITDEEYTTVIYVDEGVRPPGDLTVNLELSAGGGLFHGMFEDMYQTEVQESVPAGTAGRIVVTAEVEEYRPSGP</sequence>
<feature type="transmembrane region" description="Helical" evidence="1">
    <location>
        <begin position="9"/>
        <end position="27"/>
    </location>
</feature>
<reference evidence="2" key="1">
    <citation type="journal article" date="2005" name="Int. J. Syst. Evol. Microbiol.">
        <title>Methanofollis formosanus sp. nov., isolated from a fish pond.</title>
        <authorList>
            <person name="Wu S.Y."/>
            <person name="Chen S.C."/>
            <person name="Lai M.C."/>
        </authorList>
    </citation>
    <scope>NUCLEOTIDE SEQUENCE</scope>
    <source>
        <strain evidence="2">ML15</strain>
    </source>
</reference>
<evidence type="ECO:0000313" key="3">
    <source>
        <dbReference type="Proteomes" id="UP000826709"/>
    </source>
</evidence>
<dbReference type="EMBL" id="CP037968">
    <property type="protein sequence ID" value="QYZ77961.1"/>
    <property type="molecule type" value="Genomic_DNA"/>
</dbReference>
<organism evidence="2 3">
    <name type="scientific">Methanofollis formosanus</name>
    <dbReference type="NCBI Taxonomy" id="299308"/>
    <lineage>
        <taxon>Archaea</taxon>
        <taxon>Methanobacteriati</taxon>
        <taxon>Methanobacteriota</taxon>
        <taxon>Stenosarchaea group</taxon>
        <taxon>Methanomicrobia</taxon>
        <taxon>Methanomicrobiales</taxon>
        <taxon>Methanomicrobiaceae</taxon>
        <taxon>Methanofollis</taxon>
    </lineage>
</organism>
<name>A0A8G0ZY26_9EURY</name>
<dbReference type="Proteomes" id="UP000826709">
    <property type="component" value="Chromosome"/>
</dbReference>
<dbReference type="OrthoDB" id="115763at2157"/>
<keyword evidence="1" id="KW-1133">Transmembrane helix</keyword>
<gene>
    <name evidence="2" type="ORF">E2N92_00225</name>
</gene>
<accession>A0A8G0ZY26</accession>
<feature type="transmembrane region" description="Helical" evidence="1">
    <location>
        <begin position="39"/>
        <end position="59"/>
    </location>
</feature>
<dbReference type="AlphaFoldDB" id="A0A8G0ZY26"/>